<evidence type="ECO:0000256" key="2">
    <source>
        <dbReference type="SAM" id="Phobius"/>
    </source>
</evidence>
<dbReference type="Proteomes" id="UP000239241">
    <property type="component" value="Unassembled WGS sequence"/>
</dbReference>
<proteinExistence type="predicted"/>
<feature type="transmembrane region" description="Helical" evidence="2">
    <location>
        <begin position="103"/>
        <end position="126"/>
    </location>
</feature>
<evidence type="ECO:0000313" key="3">
    <source>
        <dbReference type="EMBL" id="PPF65942.1"/>
    </source>
</evidence>
<evidence type="ECO:0000313" key="4">
    <source>
        <dbReference type="Proteomes" id="UP000239241"/>
    </source>
</evidence>
<protein>
    <submittedName>
        <fullName evidence="3">Uncharacterized protein</fullName>
    </submittedName>
</protein>
<dbReference type="EMBL" id="PSXY01000025">
    <property type="protein sequence ID" value="PPF65942.1"/>
    <property type="molecule type" value="Genomic_DNA"/>
</dbReference>
<feature type="compositionally biased region" description="Low complexity" evidence="1">
    <location>
        <begin position="71"/>
        <end position="81"/>
    </location>
</feature>
<name>A0A2S5VRG0_9MICO</name>
<dbReference type="RefSeq" id="WP_104290976.1">
    <property type="nucleotide sequence ID" value="NZ_PSXY01000025.1"/>
</dbReference>
<evidence type="ECO:0000256" key="1">
    <source>
        <dbReference type="SAM" id="MobiDB-lite"/>
    </source>
</evidence>
<feature type="region of interest" description="Disordered" evidence="1">
    <location>
        <begin position="39"/>
        <end position="97"/>
    </location>
</feature>
<accession>A0A2S5VRG0</accession>
<reference evidence="3 4" key="1">
    <citation type="submission" date="2018-02" db="EMBL/GenBank/DDBJ databases">
        <title>Bacteriophage NCPPB3778 and a type I-E CRISPR drive the evolution of the US Biological Select Agent, Rathayibacter toxicus.</title>
        <authorList>
            <person name="Davis E.W.II."/>
            <person name="Tabima J.F."/>
            <person name="Weisberg A.J."/>
            <person name="Lopes L.D."/>
            <person name="Wiseman M.S."/>
            <person name="Wiseman M.S."/>
            <person name="Pupko T."/>
            <person name="Belcher M.S."/>
            <person name="Sechler A.J."/>
            <person name="Tancos M.A."/>
            <person name="Schroeder B.K."/>
            <person name="Murray T.D."/>
            <person name="Luster D.G."/>
            <person name="Schneider W.L."/>
            <person name="Rogers E."/>
            <person name="Andreote F.D."/>
            <person name="Grunwald N.J."/>
            <person name="Putnam M.L."/>
            <person name="Chang J.H."/>
        </authorList>
    </citation>
    <scope>NUCLEOTIDE SEQUENCE [LARGE SCALE GENOMIC DNA]</scope>
    <source>
        <strain evidence="3 4">AY1B3</strain>
    </source>
</reference>
<dbReference type="AlphaFoldDB" id="A0A2S5VRG0"/>
<keyword evidence="2" id="KW-1133">Transmembrane helix</keyword>
<sequence length="258" mass="26795">MDAVDHAELVELRRRAYGPGRDVAAVDLDRLRTLEERAVAASTAADAGPAAESQAEPVAGTDARVDPDPDPGAGPALAAPGDRPDDEPMSGPRTSARRRRRVGVLWAASLAAAVAGTAVLGSMLVAPPGREVAVVRLDPDLPLPEHMRDWFGGAETGSAPFHGLTVVRLANDMSAFPDRGRTCLSIQPARAAMGTTEGGGCSAGRFGASAQLVVNFGAPEELREVYPVGTALLFDLRGDSVHVRADDLARLPTPASAR</sequence>
<feature type="compositionally biased region" description="Low complexity" evidence="1">
    <location>
        <begin position="39"/>
        <end position="51"/>
    </location>
</feature>
<keyword evidence="2" id="KW-0472">Membrane</keyword>
<organism evidence="3 4">
    <name type="scientific">Clavibacter michiganensis</name>
    <dbReference type="NCBI Taxonomy" id="28447"/>
    <lineage>
        <taxon>Bacteria</taxon>
        <taxon>Bacillati</taxon>
        <taxon>Actinomycetota</taxon>
        <taxon>Actinomycetes</taxon>
        <taxon>Micrococcales</taxon>
        <taxon>Microbacteriaceae</taxon>
        <taxon>Clavibacter</taxon>
    </lineage>
</organism>
<keyword evidence="2" id="KW-0812">Transmembrane</keyword>
<gene>
    <name evidence="3" type="ORF">C5E16_12800</name>
</gene>
<comment type="caution">
    <text evidence="3">The sequence shown here is derived from an EMBL/GenBank/DDBJ whole genome shotgun (WGS) entry which is preliminary data.</text>
</comment>